<proteinExistence type="predicted"/>
<accession>A0AAV4RY85</accession>
<gene>
    <name evidence="1" type="ORF">CEXT_347911</name>
</gene>
<evidence type="ECO:0000313" key="2">
    <source>
        <dbReference type="Proteomes" id="UP001054945"/>
    </source>
</evidence>
<sequence length="83" mass="9147">MLRSPTEKAVILHSTTSTIEEEVTFFDSMRNEPEIVAVDIVRNKVSPPSPGLKDLWIADFVTKHCIPVTVVALPVGSHLCSMN</sequence>
<name>A0AAV4RY85_CAEEX</name>
<evidence type="ECO:0000313" key="1">
    <source>
        <dbReference type="EMBL" id="GIY26848.1"/>
    </source>
</evidence>
<dbReference type="EMBL" id="BPLR01008741">
    <property type="protein sequence ID" value="GIY26848.1"/>
    <property type="molecule type" value="Genomic_DNA"/>
</dbReference>
<organism evidence="1 2">
    <name type="scientific">Caerostris extrusa</name>
    <name type="common">Bark spider</name>
    <name type="synonym">Caerostris bankana</name>
    <dbReference type="NCBI Taxonomy" id="172846"/>
    <lineage>
        <taxon>Eukaryota</taxon>
        <taxon>Metazoa</taxon>
        <taxon>Ecdysozoa</taxon>
        <taxon>Arthropoda</taxon>
        <taxon>Chelicerata</taxon>
        <taxon>Arachnida</taxon>
        <taxon>Araneae</taxon>
        <taxon>Araneomorphae</taxon>
        <taxon>Entelegynae</taxon>
        <taxon>Araneoidea</taxon>
        <taxon>Araneidae</taxon>
        <taxon>Caerostris</taxon>
    </lineage>
</organism>
<dbReference type="Proteomes" id="UP001054945">
    <property type="component" value="Unassembled WGS sequence"/>
</dbReference>
<keyword evidence="2" id="KW-1185">Reference proteome</keyword>
<protein>
    <submittedName>
        <fullName evidence="1">Uncharacterized protein</fullName>
    </submittedName>
</protein>
<reference evidence="1 2" key="1">
    <citation type="submission" date="2021-06" db="EMBL/GenBank/DDBJ databases">
        <title>Caerostris extrusa draft genome.</title>
        <authorList>
            <person name="Kono N."/>
            <person name="Arakawa K."/>
        </authorList>
    </citation>
    <scope>NUCLEOTIDE SEQUENCE [LARGE SCALE GENOMIC DNA]</scope>
</reference>
<comment type="caution">
    <text evidence="1">The sequence shown here is derived from an EMBL/GenBank/DDBJ whole genome shotgun (WGS) entry which is preliminary data.</text>
</comment>
<dbReference type="AlphaFoldDB" id="A0AAV4RY85"/>